<reference evidence="4 5" key="1">
    <citation type="submission" date="2018-07" db="EMBL/GenBank/DDBJ databases">
        <title>Chryseobacterium lacus sp. nov., isolated from lake water.</title>
        <authorList>
            <person name="Li C.-M."/>
        </authorList>
    </citation>
    <scope>NUCLEOTIDE SEQUENCE [LARGE SCALE GENOMIC DNA]</scope>
    <source>
        <strain evidence="4 5">YLOS41</strain>
    </source>
</reference>
<dbReference type="PANTHER" id="PTHR43793">
    <property type="entry name" value="FAD SYNTHASE"/>
    <property type="match status" value="1"/>
</dbReference>
<evidence type="ECO:0000313" key="4">
    <source>
        <dbReference type="EMBL" id="RCU43212.1"/>
    </source>
</evidence>
<evidence type="ECO:0000256" key="2">
    <source>
        <dbReference type="ARBA" id="ARBA00022695"/>
    </source>
</evidence>
<keyword evidence="5" id="KW-1185">Reference proteome</keyword>
<dbReference type="InterPro" id="IPR004821">
    <property type="entry name" value="Cyt_trans-like"/>
</dbReference>
<dbReference type="InterPro" id="IPR050385">
    <property type="entry name" value="Archaeal_FAD_synthase"/>
</dbReference>
<dbReference type="SUPFAM" id="SSF52374">
    <property type="entry name" value="Nucleotidylyl transferase"/>
    <property type="match status" value="1"/>
</dbReference>
<dbReference type="GO" id="GO:0016779">
    <property type="term" value="F:nucleotidyltransferase activity"/>
    <property type="evidence" value="ECO:0007669"/>
    <property type="project" value="UniProtKB-KW"/>
</dbReference>
<name>A0A368MY97_9FLAO</name>
<dbReference type="PANTHER" id="PTHR43793:SF1">
    <property type="entry name" value="FAD SYNTHASE"/>
    <property type="match status" value="1"/>
</dbReference>
<sequence>MKTGITFSCFDLLHAGHIRMLAEAKSQCDYLIVGLQTDPTIDRPEKNQPVQTVVERYIQLKGCQYVDEIIPYTTEKDLEDILRLYPIDVRILGDEYKDKNFTGRNFCEEKGITLYFNKRHHRFSSTLLRTEVYKKEKAKQVARNGQSEMASVEFSQNGKIT</sequence>
<dbReference type="Pfam" id="PF01467">
    <property type="entry name" value="CTP_transf_like"/>
    <property type="match status" value="1"/>
</dbReference>
<gene>
    <name evidence="4" type="ORF">DQ356_06945</name>
</gene>
<dbReference type="Gene3D" id="3.40.50.620">
    <property type="entry name" value="HUPs"/>
    <property type="match status" value="1"/>
</dbReference>
<dbReference type="Proteomes" id="UP000252172">
    <property type="component" value="Unassembled WGS sequence"/>
</dbReference>
<evidence type="ECO:0000313" key="5">
    <source>
        <dbReference type="Proteomes" id="UP000252172"/>
    </source>
</evidence>
<keyword evidence="1 4" id="KW-0808">Transferase</keyword>
<organism evidence="4 5">
    <name type="scientific">Chryseobacterium lacus</name>
    <dbReference type="NCBI Taxonomy" id="2058346"/>
    <lineage>
        <taxon>Bacteria</taxon>
        <taxon>Pseudomonadati</taxon>
        <taxon>Bacteroidota</taxon>
        <taxon>Flavobacteriia</taxon>
        <taxon>Flavobacteriales</taxon>
        <taxon>Weeksellaceae</taxon>
        <taxon>Chryseobacterium group</taxon>
        <taxon>Chryseobacterium</taxon>
    </lineage>
</organism>
<evidence type="ECO:0000259" key="3">
    <source>
        <dbReference type="Pfam" id="PF01467"/>
    </source>
</evidence>
<dbReference type="OrthoDB" id="9795543at2"/>
<accession>A0A368MY97</accession>
<keyword evidence="2 4" id="KW-0548">Nucleotidyltransferase</keyword>
<dbReference type="InterPro" id="IPR014729">
    <property type="entry name" value="Rossmann-like_a/b/a_fold"/>
</dbReference>
<dbReference type="NCBIfam" id="TIGR00125">
    <property type="entry name" value="cyt_tran_rel"/>
    <property type="match status" value="1"/>
</dbReference>
<dbReference type="RefSeq" id="WP_114303796.1">
    <property type="nucleotide sequence ID" value="NZ_QPIE01000004.1"/>
</dbReference>
<proteinExistence type="predicted"/>
<evidence type="ECO:0000256" key="1">
    <source>
        <dbReference type="ARBA" id="ARBA00022679"/>
    </source>
</evidence>
<dbReference type="AlphaFoldDB" id="A0A368MY97"/>
<protein>
    <submittedName>
        <fullName evidence="4">Glycerol-3-phosphate cytidylyltransferase</fullName>
    </submittedName>
</protein>
<feature type="domain" description="Cytidyltransferase-like" evidence="3">
    <location>
        <begin position="7"/>
        <end position="97"/>
    </location>
</feature>
<comment type="caution">
    <text evidence="4">The sequence shown here is derived from an EMBL/GenBank/DDBJ whole genome shotgun (WGS) entry which is preliminary data.</text>
</comment>
<dbReference type="EMBL" id="QPIE01000004">
    <property type="protein sequence ID" value="RCU43212.1"/>
    <property type="molecule type" value="Genomic_DNA"/>
</dbReference>